<dbReference type="InterPro" id="IPR001320">
    <property type="entry name" value="Iontro_rcpt_C"/>
</dbReference>
<sequence length="727" mass="84322">MHFNRWTIRCRFQIHSYSIYQHVLLFYFLCASKAELLLEPYSSVIQDNFIVSVINQDKYSDCSLLMVQDRSDTDSSVNHILRDTTSSQLRSVHLIKYPSLATITLESFQERLKEDTFKIANENAVLIARRSKLKLPLQFPISIAHYRKLSDQCSIVVLMINDLRPQFIKQIQLTISPVYVPITRKDEDFYIFKTDRKNHKKLLLMQEYPNRIKFKMAVGYEPAQKSVVARTVCFFCEPGGNPRLVDIPLPGTPQSEEVEYFPDFVWDLNGKVLHVTMPNFYARVEADPPWKGINNAKRGHWKMLFETFLTVKFNFSYHMFASTRSDGTGGAGTGVLLRNGTWNGVVGDLVSGRADLGIVTAHTPKRIHYIDYVDALYDPGSLTFVTAQPTKIFSPAQLLWPFDIVVWMSVIASIGVCILVFFATTKIMDTWKFNSETIEWPLDRQSLFLLSTFMEQDSPVLPESNPLRCFVALWIFFTMLVTNMYRCKMATLLAFPSVGKVPETFDELAFSDYEVGYVRHGDSAYNTLAASTDPVYVKLVGEMTIFHGYGLECLEKVVKSNKYGCIAYDFSLVHVRERNMSDSDARKLRLAPVKTYNIWLGVSTEGKSIYRLNFGKWLGLTRQFHLLDIWDKIDLYWNVRKLKLDWWISTNQTDKMKFVEADSDDLTLKHIAGAFYILIFFLSISTLAFIYEIVVYYKSKMIHSVVFWYWSTKRKIKRYKSVIRWKW</sequence>
<dbReference type="InterPro" id="IPR052192">
    <property type="entry name" value="Insect_Ionotropic_Sensory_Rcpt"/>
</dbReference>
<evidence type="ECO:0000256" key="2">
    <source>
        <dbReference type="ARBA" id="ARBA00008685"/>
    </source>
</evidence>
<keyword evidence="8" id="KW-0325">Glycoprotein</keyword>
<feature type="domain" description="Ionotropic glutamate receptor C-terminal" evidence="10">
    <location>
        <begin position="406"/>
        <end position="679"/>
    </location>
</feature>
<keyword evidence="3" id="KW-1003">Cell membrane</keyword>
<dbReference type="SUPFAM" id="SSF53850">
    <property type="entry name" value="Periplasmic binding protein-like II"/>
    <property type="match status" value="1"/>
</dbReference>
<keyword evidence="7" id="KW-0675">Receptor</keyword>
<dbReference type="Gene3D" id="3.40.190.10">
    <property type="entry name" value="Periplasmic binding protein-like II"/>
    <property type="match status" value="1"/>
</dbReference>
<evidence type="ECO:0000256" key="8">
    <source>
        <dbReference type="ARBA" id="ARBA00023180"/>
    </source>
</evidence>
<evidence type="ECO:0000313" key="12">
    <source>
        <dbReference type="Proteomes" id="UP001642540"/>
    </source>
</evidence>
<evidence type="ECO:0000256" key="3">
    <source>
        <dbReference type="ARBA" id="ARBA00022475"/>
    </source>
</evidence>
<proteinExistence type="inferred from homology"/>
<dbReference type="PANTHER" id="PTHR42643">
    <property type="entry name" value="IONOTROPIC RECEPTOR 20A-RELATED"/>
    <property type="match status" value="1"/>
</dbReference>
<evidence type="ECO:0000256" key="4">
    <source>
        <dbReference type="ARBA" id="ARBA00022692"/>
    </source>
</evidence>
<keyword evidence="4 9" id="KW-0812">Transmembrane</keyword>
<keyword evidence="12" id="KW-1185">Reference proteome</keyword>
<comment type="subcellular location">
    <subcellularLocation>
        <location evidence="1">Cell membrane</location>
        <topology evidence="1">Multi-pass membrane protein</topology>
    </subcellularLocation>
</comment>
<evidence type="ECO:0000256" key="6">
    <source>
        <dbReference type="ARBA" id="ARBA00023136"/>
    </source>
</evidence>
<name>A0ABP1QU93_9HEXA</name>
<organism evidence="11 12">
    <name type="scientific">Orchesella dallaii</name>
    <dbReference type="NCBI Taxonomy" id="48710"/>
    <lineage>
        <taxon>Eukaryota</taxon>
        <taxon>Metazoa</taxon>
        <taxon>Ecdysozoa</taxon>
        <taxon>Arthropoda</taxon>
        <taxon>Hexapoda</taxon>
        <taxon>Collembola</taxon>
        <taxon>Entomobryomorpha</taxon>
        <taxon>Entomobryoidea</taxon>
        <taxon>Orchesellidae</taxon>
        <taxon>Orchesellinae</taxon>
        <taxon>Orchesella</taxon>
    </lineage>
</organism>
<reference evidence="11 12" key="1">
    <citation type="submission" date="2024-08" db="EMBL/GenBank/DDBJ databases">
        <authorList>
            <person name="Cucini C."/>
            <person name="Frati F."/>
        </authorList>
    </citation>
    <scope>NUCLEOTIDE SEQUENCE [LARGE SCALE GENOMIC DNA]</scope>
</reference>
<dbReference type="Gene3D" id="1.10.287.70">
    <property type="match status" value="1"/>
</dbReference>
<dbReference type="Proteomes" id="UP001642540">
    <property type="component" value="Unassembled WGS sequence"/>
</dbReference>
<keyword evidence="5 9" id="KW-1133">Transmembrane helix</keyword>
<evidence type="ECO:0000313" key="11">
    <source>
        <dbReference type="EMBL" id="CAL8111616.1"/>
    </source>
</evidence>
<accession>A0ABP1QU93</accession>
<dbReference type="PANTHER" id="PTHR42643:SF24">
    <property type="entry name" value="IONOTROPIC RECEPTOR 60A"/>
    <property type="match status" value="1"/>
</dbReference>
<gene>
    <name evidence="11" type="ORF">ODALV1_LOCUS15202</name>
</gene>
<comment type="similarity">
    <text evidence="2">Belongs to the glutamate-gated ion channel (TC 1.A.10.1) family.</text>
</comment>
<evidence type="ECO:0000256" key="7">
    <source>
        <dbReference type="ARBA" id="ARBA00023170"/>
    </source>
</evidence>
<dbReference type="Pfam" id="PF00060">
    <property type="entry name" value="Lig_chan"/>
    <property type="match status" value="1"/>
</dbReference>
<keyword evidence="6 9" id="KW-0472">Membrane</keyword>
<feature type="transmembrane region" description="Helical" evidence="9">
    <location>
        <begin position="398"/>
        <end position="423"/>
    </location>
</feature>
<feature type="transmembrane region" description="Helical" evidence="9">
    <location>
        <begin position="673"/>
        <end position="697"/>
    </location>
</feature>
<evidence type="ECO:0000256" key="1">
    <source>
        <dbReference type="ARBA" id="ARBA00004651"/>
    </source>
</evidence>
<evidence type="ECO:0000259" key="10">
    <source>
        <dbReference type="Pfam" id="PF00060"/>
    </source>
</evidence>
<evidence type="ECO:0000256" key="5">
    <source>
        <dbReference type="ARBA" id="ARBA00022989"/>
    </source>
</evidence>
<protein>
    <recommendedName>
        <fullName evidence="10">Ionotropic glutamate receptor C-terminal domain-containing protein</fullName>
    </recommendedName>
</protein>
<comment type="caution">
    <text evidence="11">The sequence shown here is derived from an EMBL/GenBank/DDBJ whole genome shotgun (WGS) entry which is preliminary data.</text>
</comment>
<evidence type="ECO:0000256" key="9">
    <source>
        <dbReference type="SAM" id="Phobius"/>
    </source>
</evidence>
<dbReference type="EMBL" id="CAXLJM020000046">
    <property type="protein sequence ID" value="CAL8111616.1"/>
    <property type="molecule type" value="Genomic_DNA"/>
</dbReference>